<dbReference type="PANTHER" id="PTHR23023">
    <property type="entry name" value="DIMETHYLANILINE MONOOXYGENASE"/>
    <property type="match status" value="1"/>
</dbReference>
<evidence type="ECO:0000256" key="1">
    <source>
        <dbReference type="ARBA" id="ARBA00022630"/>
    </source>
</evidence>
<dbReference type="EMBL" id="CAJVRM010000525">
    <property type="protein sequence ID" value="CAG8981842.1"/>
    <property type="molecule type" value="Genomic_DNA"/>
</dbReference>
<keyword evidence="5" id="KW-1185">Reference proteome</keyword>
<evidence type="ECO:0000313" key="5">
    <source>
        <dbReference type="Proteomes" id="UP000701801"/>
    </source>
</evidence>
<dbReference type="PRINTS" id="PR00411">
    <property type="entry name" value="PNDRDTASEI"/>
</dbReference>
<keyword evidence="2" id="KW-0274">FAD</keyword>
<dbReference type="Proteomes" id="UP000701801">
    <property type="component" value="Unassembled WGS sequence"/>
</dbReference>
<evidence type="ECO:0000256" key="3">
    <source>
        <dbReference type="ARBA" id="ARBA00023002"/>
    </source>
</evidence>
<reference evidence="4" key="1">
    <citation type="submission" date="2021-07" db="EMBL/GenBank/DDBJ databases">
        <authorList>
            <person name="Durling M."/>
        </authorList>
    </citation>
    <scope>NUCLEOTIDE SEQUENCE</scope>
</reference>
<gene>
    <name evidence="4" type="ORF">HYALB_00013474</name>
</gene>
<dbReference type="OrthoDB" id="2915840at2759"/>
<evidence type="ECO:0000313" key="4">
    <source>
        <dbReference type="EMBL" id="CAG8981842.1"/>
    </source>
</evidence>
<dbReference type="InterPro" id="IPR036188">
    <property type="entry name" value="FAD/NAD-bd_sf"/>
</dbReference>
<dbReference type="SUPFAM" id="SSF51905">
    <property type="entry name" value="FAD/NAD(P)-binding domain"/>
    <property type="match status" value="2"/>
</dbReference>
<evidence type="ECO:0000256" key="2">
    <source>
        <dbReference type="ARBA" id="ARBA00022827"/>
    </source>
</evidence>
<accession>A0A9N9QBV0</accession>
<dbReference type="Pfam" id="PF13738">
    <property type="entry name" value="Pyr_redox_3"/>
    <property type="match status" value="1"/>
</dbReference>
<protein>
    <submittedName>
        <fullName evidence="4">Uncharacterized protein</fullName>
    </submittedName>
</protein>
<dbReference type="GO" id="GO:0016491">
    <property type="term" value="F:oxidoreductase activity"/>
    <property type="evidence" value="ECO:0007669"/>
    <property type="project" value="UniProtKB-KW"/>
</dbReference>
<name>A0A9N9QBV0_9HELO</name>
<dbReference type="InterPro" id="IPR050346">
    <property type="entry name" value="FMO-like"/>
</dbReference>
<dbReference type="AlphaFoldDB" id="A0A9N9QBV0"/>
<proteinExistence type="predicted"/>
<comment type="caution">
    <text evidence="4">The sequence shown here is derived from an EMBL/GenBank/DDBJ whole genome shotgun (WGS) entry which is preliminary data.</text>
</comment>
<dbReference type="Gene3D" id="3.50.50.60">
    <property type="entry name" value="FAD/NAD(P)-binding domain"/>
    <property type="match status" value="2"/>
</dbReference>
<keyword evidence="3" id="KW-0560">Oxidoreductase</keyword>
<keyword evidence="1" id="KW-0285">Flavoprotein</keyword>
<sequence length="579" mass="64545">MNKEEHFDVVVVGAGWNGLISAATYLKFAPSTNLIILDDGSTIGGVWSKEKIYPDLFAQIGHGLFEYSFYPMKKENISKDRYIPGETIHNYLNSFAVDHGLSMRTRLRNSVTTAEKEDDGWRLTIEGKPDIVCEKLIYATGATSKPYVPKWPSEGFTKPVIHSSAVGQNLSALQNISHATVVGGAKSSYDTVFMLLKAGKKVDWIIRADGSGPLAIMPPRMFKVFNTVDIMATRAMSKFSPCIMQTKGIWYRFLQRTKVGRACTKVFWRNVTRIADMHAGYSKSENAAKLRPVPSGYGKWKEASSDNPPRIFWANAGLGLASVPHFWKVFHAGDVTVHRADISRFEADNILVLSNGTRIPTDQVILCTGFLPNLTTFSEDLRTRYNISSQLDRSPKAAKLDALGSQVVDELLPLLQHPPDTNIAPPTKRPSTLYRRLISPAAAAEGDRSVFFPGLIHSVFTPLVAEFQALWGVAFMLGLIAVPSEEAMEVEVATWNAWSKKRYLEQGRKHAYAIYDYLSYIDTLAKDLGIKTNRKGNPISEMFSPYRPRDYRGLIDEFLAAQQRDGKVKLDGHSHNSQG</sequence>
<organism evidence="4 5">
    <name type="scientific">Hymenoscyphus albidus</name>
    <dbReference type="NCBI Taxonomy" id="595503"/>
    <lineage>
        <taxon>Eukaryota</taxon>
        <taxon>Fungi</taxon>
        <taxon>Dikarya</taxon>
        <taxon>Ascomycota</taxon>
        <taxon>Pezizomycotina</taxon>
        <taxon>Leotiomycetes</taxon>
        <taxon>Helotiales</taxon>
        <taxon>Helotiaceae</taxon>
        <taxon>Hymenoscyphus</taxon>
    </lineage>
</organism>